<protein>
    <recommendedName>
        <fullName evidence="11">NADH dehydrogenase</fullName>
    </recommendedName>
</protein>
<proteinExistence type="predicted"/>
<dbReference type="GO" id="GO:0042773">
    <property type="term" value="P:ATP synthesis coupled electron transport"/>
    <property type="evidence" value="ECO:0007669"/>
    <property type="project" value="InterPro"/>
</dbReference>
<comment type="caution">
    <text evidence="9">The sequence shown here is derived from an EMBL/GenBank/DDBJ whole genome shotgun (WGS) entry which is preliminary data.</text>
</comment>
<evidence type="ECO:0000256" key="4">
    <source>
        <dbReference type="ARBA" id="ARBA00023136"/>
    </source>
</evidence>
<dbReference type="GO" id="GO:0008137">
    <property type="term" value="F:NADH dehydrogenase (ubiquinone) activity"/>
    <property type="evidence" value="ECO:0007669"/>
    <property type="project" value="InterPro"/>
</dbReference>
<keyword evidence="4 6" id="KW-0472">Membrane</keyword>
<feature type="domain" description="NADH:quinone oxidoreductase/Mrp antiporter transmembrane" evidence="7">
    <location>
        <begin position="134"/>
        <end position="358"/>
    </location>
</feature>
<dbReference type="RefSeq" id="WP_201430268.1">
    <property type="nucleotide sequence ID" value="NZ_JAEQBW010000002.1"/>
</dbReference>
<feature type="transmembrane region" description="Helical" evidence="6">
    <location>
        <begin position="321"/>
        <end position="344"/>
    </location>
</feature>
<evidence type="ECO:0000259" key="8">
    <source>
        <dbReference type="Pfam" id="PF00662"/>
    </source>
</evidence>
<feature type="transmembrane region" description="Helical" evidence="6">
    <location>
        <begin position="116"/>
        <end position="134"/>
    </location>
</feature>
<dbReference type="PANTHER" id="PTHR42829">
    <property type="entry name" value="NADH-UBIQUINONE OXIDOREDUCTASE CHAIN 5"/>
    <property type="match status" value="1"/>
</dbReference>
<dbReference type="EMBL" id="JAEQBW010000002">
    <property type="protein sequence ID" value="MBK6264578.1"/>
    <property type="molecule type" value="Genomic_DNA"/>
</dbReference>
<dbReference type="GO" id="GO:0016020">
    <property type="term" value="C:membrane"/>
    <property type="evidence" value="ECO:0007669"/>
    <property type="project" value="UniProtKB-SubCell"/>
</dbReference>
<dbReference type="AlphaFoldDB" id="A0A934WWV2"/>
<feature type="transmembrane region" description="Helical" evidence="6">
    <location>
        <begin position="282"/>
        <end position="301"/>
    </location>
</feature>
<evidence type="ECO:0000313" key="10">
    <source>
        <dbReference type="Proteomes" id="UP000611723"/>
    </source>
</evidence>
<feature type="transmembrane region" description="Helical" evidence="6">
    <location>
        <begin position="34"/>
        <end position="54"/>
    </location>
</feature>
<organism evidence="9 10">
    <name type="scientific">Marivirga aurantiaca</name>
    <dbReference type="NCBI Taxonomy" id="2802615"/>
    <lineage>
        <taxon>Bacteria</taxon>
        <taxon>Pseudomonadati</taxon>
        <taxon>Bacteroidota</taxon>
        <taxon>Cytophagia</taxon>
        <taxon>Cytophagales</taxon>
        <taxon>Marivirgaceae</taxon>
        <taxon>Marivirga</taxon>
    </lineage>
</organism>
<feature type="transmembrane region" description="Helical" evidence="6">
    <location>
        <begin position="476"/>
        <end position="494"/>
    </location>
</feature>
<dbReference type="Proteomes" id="UP000611723">
    <property type="component" value="Unassembled WGS sequence"/>
</dbReference>
<feature type="domain" description="NADH:quinone oxidoreductase/Mrp antiporter transmembrane" evidence="7">
    <location>
        <begin position="437"/>
        <end position="590"/>
    </location>
</feature>
<accession>A0A934WWV2</accession>
<keyword evidence="3 6" id="KW-1133">Transmembrane helix</keyword>
<evidence type="ECO:0000256" key="5">
    <source>
        <dbReference type="RuleBase" id="RU000320"/>
    </source>
</evidence>
<feature type="transmembrane region" description="Helical" evidence="6">
    <location>
        <begin position="506"/>
        <end position="524"/>
    </location>
</feature>
<evidence type="ECO:0000256" key="3">
    <source>
        <dbReference type="ARBA" id="ARBA00022989"/>
    </source>
</evidence>
<dbReference type="InterPro" id="IPR001516">
    <property type="entry name" value="Proton_antipo_N"/>
</dbReference>
<feature type="transmembrane region" description="Helical" evidence="6">
    <location>
        <begin position="414"/>
        <end position="439"/>
    </location>
</feature>
<dbReference type="Pfam" id="PF00361">
    <property type="entry name" value="Proton_antipo_M"/>
    <property type="match status" value="2"/>
</dbReference>
<evidence type="ECO:0000256" key="1">
    <source>
        <dbReference type="ARBA" id="ARBA00004127"/>
    </source>
</evidence>
<dbReference type="GO" id="GO:0003954">
    <property type="term" value="F:NADH dehydrogenase activity"/>
    <property type="evidence" value="ECO:0007669"/>
    <property type="project" value="TreeGrafter"/>
</dbReference>
<feature type="transmembrane region" description="Helical" evidence="6">
    <location>
        <begin position="254"/>
        <end position="270"/>
    </location>
</feature>
<feature type="transmembrane region" description="Helical" evidence="6">
    <location>
        <begin position="217"/>
        <end position="234"/>
    </location>
</feature>
<feature type="transmembrane region" description="Helical" evidence="6">
    <location>
        <begin position="85"/>
        <end position="104"/>
    </location>
</feature>
<evidence type="ECO:0008006" key="11">
    <source>
        <dbReference type="Google" id="ProtNLM"/>
    </source>
</evidence>
<dbReference type="InterPro" id="IPR001750">
    <property type="entry name" value="ND/Mrp_TM"/>
</dbReference>
<feature type="transmembrane region" description="Helical" evidence="6">
    <location>
        <begin position="544"/>
        <end position="563"/>
    </location>
</feature>
<dbReference type="GO" id="GO:0015990">
    <property type="term" value="P:electron transport coupled proton transport"/>
    <property type="evidence" value="ECO:0007669"/>
    <property type="project" value="TreeGrafter"/>
</dbReference>
<feature type="transmembrane region" description="Helical" evidence="6">
    <location>
        <begin position="6"/>
        <end position="22"/>
    </location>
</feature>
<evidence type="ECO:0000256" key="6">
    <source>
        <dbReference type="SAM" id="Phobius"/>
    </source>
</evidence>
<comment type="subcellular location">
    <subcellularLocation>
        <location evidence="1">Endomembrane system</location>
        <topology evidence="1">Multi-pass membrane protein</topology>
    </subcellularLocation>
    <subcellularLocation>
        <location evidence="5">Membrane</location>
        <topology evidence="5">Multi-pass membrane protein</topology>
    </subcellularLocation>
</comment>
<feature type="transmembrane region" description="Helical" evidence="6">
    <location>
        <begin position="140"/>
        <end position="159"/>
    </location>
</feature>
<evidence type="ECO:0000256" key="2">
    <source>
        <dbReference type="ARBA" id="ARBA00022692"/>
    </source>
</evidence>
<keyword evidence="10" id="KW-1185">Reference proteome</keyword>
<dbReference type="InterPro" id="IPR003945">
    <property type="entry name" value="NU5C-like"/>
</dbReference>
<dbReference type="Pfam" id="PF00662">
    <property type="entry name" value="Proton_antipo_N"/>
    <property type="match status" value="1"/>
</dbReference>
<keyword evidence="2 5" id="KW-0812">Transmembrane</keyword>
<reference evidence="9" key="1">
    <citation type="submission" date="2021-01" db="EMBL/GenBank/DDBJ databases">
        <title>Marivirga aurantiaca sp. nov., isolated from intertidal surface sediments.</title>
        <authorList>
            <person name="Zhang M."/>
        </authorList>
    </citation>
    <scope>NUCLEOTIDE SEQUENCE</scope>
    <source>
        <strain evidence="9">S37H4</strain>
    </source>
</reference>
<dbReference type="PANTHER" id="PTHR42829:SF2">
    <property type="entry name" value="NADH-UBIQUINONE OXIDOREDUCTASE CHAIN 5"/>
    <property type="match status" value="1"/>
</dbReference>
<feature type="domain" description="NADH-Ubiquinone oxidoreductase (complex I) chain 5 N-terminal" evidence="8">
    <location>
        <begin position="72"/>
        <end position="117"/>
    </location>
</feature>
<name>A0A934WWV2_9BACT</name>
<evidence type="ECO:0000259" key="7">
    <source>
        <dbReference type="Pfam" id="PF00361"/>
    </source>
</evidence>
<dbReference type="PRINTS" id="PR01434">
    <property type="entry name" value="NADHDHGNASE5"/>
</dbReference>
<sequence>MEKYIIVLLIIPIIGFLISLILPKTNEKWLARTAFLTTGINLLCAFFFSGYWLFNKRIAVNYREVTLYQDEGFNFFIDLYFDGTTAVFLLVGALLSFLVVRFSSIYLHRESGYKRYFNNILFFYLGYIVVVLAGNFETLFIGWEILGLSSFLLIAFYRLRYLPVKNAIKVFSIYRLGDIGMLLAMWMSHHLWHENITFKALHNYDLVHEQLSSHSEVGIFISIMLLLAAAAKSAQFPFTTWLPRAMEGPTPSSAIFYGALSVHMGAFLLLRTHPFWEQQTSIVILIILVGFITALLGHYMSSVQTTIKGKIAYSSSSQIGLIFIEIALGLEWLALIHFAGNAFLRSYQLLISPSVVSYLIKEQFFTFQKGKETRQLSRYEHLKKAFYLLSLKEWYLENLVFRFVFKPLKRIRSLIAFITIRTVFWILIPLYVLGMYMAYFDENSYTLFKYYLAVATLLIAFLFVAKSYNERSSARLAWTLSVFAHFFIDLSITFNDHLNLKEAGIYLSGILVSGIIGFACLQIIHQREGKSIGLNRFHGLITKYPNLGIVFLLSVLGVAGFPITSSFLGEDLVLTHIQEDQWILAILFASTFIVNGIAVIRIYARLFLGHTNNTFQLKKDLTI</sequence>
<dbReference type="GO" id="GO:0012505">
    <property type="term" value="C:endomembrane system"/>
    <property type="evidence" value="ECO:0007669"/>
    <property type="project" value="UniProtKB-SubCell"/>
</dbReference>
<evidence type="ECO:0000313" key="9">
    <source>
        <dbReference type="EMBL" id="MBK6264578.1"/>
    </source>
</evidence>
<feature type="transmembrane region" description="Helical" evidence="6">
    <location>
        <begin position="445"/>
        <end position="464"/>
    </location>
</feature>
<gene>
    <name evidence="9" type="ORF">JKA74_05965</name>
</gene>
<feature type="transmembrane region" description="Helical" evidence="6">
    <location>
        <begin position="583"/>
        <end position="604"/>
    </location>
</feature>